<dbReference type="PIRSF" id="PIRSF036365">
    <property type="entry name" value="Astacin_nematoda"/>
    <property type="match status" value="1"/>
</dbReference>
<evidence type="ECO:0000259" key="14">
    <source>
        <dbReference type="PROSITE" id="PS51864"/>
    </source>
</evidence>
<accession>A0A0N4ZI16</accession>
<dbReference type="InterPro" id="IPR006026">
    <property type="entry name" value="Peptidase_Metallo"/>
</dbReference>
<reference evidence="16" key="1">
    <citation type="submission" date="2017-02" db="UniProtKB">
        <authorList>
            <consortium name="WormBaseParasite"/>
        </authorList>
    </citation>
    <scope>IDENTIFICATION</scope>
</reference>
<evidence type="ECO:0000256" key="7">
    <source>
        <dbReference type="ARBA" id="ARBA00022833"/>
    </source>
</evidence>
<name>A0A0N4ZI16_PARTI</name>
<keyword evidence="5" id="KW-0732">Signal</keyword>
<dbReference type="GO" id="GO:0008270">
    <property type="term" value="F:zinc ion binding"/>
    <property type="evidence" value="ECO:0007669"/>
    <property type="project" value="UniProtKB-UniRule"/>
</dbReference>
<evidence type="ECO:0000256" key="12">
    <source>
        <dbReference type="PROSITE-ProRule" id="PRU01211"/>
    </source>
</evidence>
<organism evidence="15 16">
    <name type="scientific">Parastrongyloides trichosuri</name>
    <name type="common">Possum-specific nematode worm</name>
    <dbReference type="NCBI Taxonomy" id="131310"/>
    <lineage>
        <taxon>Eukaryota</taxon>
        <taxon>Metazoa</taxon>
        <taxon>Ecdysozoa</taxon>
        <taxon>Nematoda</taxon>
        <taxon>Chromadorea</taxon>
        <taxon>Rhabditida</taxon>
        <taxon>Tylenchina</taxon>
        <taxon>Panagrolaimomorpha</taxon>
        <taxon>Strongyloidoidea</taxon>
        <taxon>Strongyloididae</taxon>
        <taxon>Parastrongyloides</taxon>
    </lineage>
</organism>
<sequence length="381" mass="43593">MWKLKKENDFSVLVFFHDEDFAKGSANFDIVKRTIERNSLKWGLTITYFIDDRLNKEDVRRATEIIQNETCIKFQETDNISGPGLRFTKGTGCGSLIGRDPRNIPQSITIAEGCRFHTYIIHEIGHALGLIHEMKRPDRDNYITVNRQNLQNGGLSQVFDKYSSSHVITHNLKYDYGSLMHYPYNGFSNGKGNTITPKDENYFGTMGQRIELGFNDIKHLNLHYCSNKCSNQLPCKFGGYPDPNNCNVCKCPRFYKGKYCERCASSSKNCGKKIFEASDTTQYIYLNGVKSCLIQIKTTPRYKIKLIINGSLIDRTICNPHTGLEVKYYLDKSVSGAILCGKDIKNKMIISEKNVIAMHYVGEADNHNVRIEYKRIVHNKV</sequence>
<dbReference type="GO" id="GO:0018996">
    <property type="term" value="P:molting cycle, collagen and cuticulin-based cuticle"/>
    <property type="evidence" value="ECO:0007669"/>
    <property type="project" value="InterPro"/>
</dbReference>
<dbReference type="InterPro" id="IPR017050">
    <property type="entry name" value="Metallopeptidase_nem"/>
</dbReference>
<keyword evidence="15" id="KW-1185">Reference proteome</keyword>
<dbReference type="CDD" id="cd04280">
    <property type="entry name" value="ZnMc_astacin_like"/>
    <property type="match status" value="1"/>
</dbReference>
<evidence type="ECO:0000256" key="6">
    <source>
        <dbReference type="ARBA" id="ARBA00022801"/>
    </source>
</evidence>
<evidence type="ECO:0000313" key="16">
    <source>
        <dbReference type="WBParaSite" id="PTRK_0000757300.1"/>
    </source>
</evidence>
<feature type="binding site" evidence="12">
    <location>
        <position position="126"/>
    </location>
    <ligand>
        <name>Zn(2+)</name>
        <dbReference type="ChEBI" id="CHEBI:29105"/>
        <note>catalytic</note>
    </ligand>
</feature>
<evidence type="ECO:0000256" key="2">
    <source>
        <dbReference type="ARBA" id="ARBA00022525"/>
    </source>
</evidence>
<evidence type="ECO:0000256" key="4">
    <source>
        <dbReference type="ARBA" id="ARBA00022723"/>
    </source>
</evidence>
<keyword evidence="2 11" id="KW-0964">Secreted</keyword>
<dbReference type="AlphaFoldDB" id="A0A0N4ZI16"/>
<evidence type="ECO:0000256" key="11">
    <source>
        <dbReference type="PIRNR" id="PIRNR036365"/>
    </source>
</evidence>
<dbReference type="WBParaSite" id="PTRK_0000757300.1">
    <property type="protein sequence ID" value="PTRK_0000757300.1"/>
    <property type="gene ID" value="PTRK_0000757300"/>
</dbReference>
<dbReference type="PROSITE" id="PS00022">
    <property type="entry name" value="EGF_1"/>
    <property type="match status" value="1"/>
</dbReference>
<feature type="active site" evidence="12">
    <location>
        <position position="123"/>
    </location>
</feature>
<protein>
    <recommendedName>
        <fullName evidence="11">Zinc metalloproteinase</fullName>
    </recommendedName>
</protein>
<evidence type="ECO:0000256" key="9">
    <source>
        <dbReference type="ARBA" id="ARBA00023157"/>
    </source>
</evidence>
<dbReference type="GO" id="GO:0005576">
    <property type="term" value="C:extracellular region"/>
    <property type="evidence" value="ECO:0007669"/>
    <property type="project" value="UniProtKB-SubCell"/>
</dbReference>
<dbReference type="InterPro" id="IPR024079">
    <property type="entry name" value="MetalloPept_cat_dom_sf"/>
</dbReference>
<dbReference type="InterPro" id="IPR001506">
    <property type="entry name" value="Peptidase_M12A"/>
</dbReference>
<dbReference type="GO" id="GO:0004222">
    <property type="term" value="F:metalloendopeptidase activity"/>
    <property type="evidence" value="ECO:0007669"/>
    <property type="project" value="UniProtKB-UniRule"/>
</dbReference>
<dbReference type="PRINTS" id="PR00480">
    <property type="entry name" value="ASTACIN"/>
</dbReference>
<dbReference type="InterPro" id="IPR034035">
    <property type="entry name" value="Astacin-like_dom"/>
</dbReference>
<proteinExistence type="predicted"/>
<evidence type="ECO:0000256" key="1">
    <source>
        <dbReference type="ARBA" id="ARBA00004613"/>
    </source>
</evidence>
<dbReference type="Gene3D" id="3.40.390.10">
    <property type="entry name" value="Collagenase (Catalytic Domain)"/>
    <property type="match status" value="1"/>
</dbReference>
<evidence type="ECO:0000256" key="3">
    <source>
        <dbReference type="ARBA" id="ARBA00022670"/>
    </source>
</evidence>
<keyword evidence="10" id="KW-0325">Glycoprotein</keyword>
<dbReference type="Proteomes" id="UP000038045">
    <property type="component" value="Unplaced"/>
</dbReference>
<dbReference type="SUPFAM" id="SSF55486">
    <property type="entry name" value="Metalloproteases ('zincins'), catalytic domain"/>
    <property type="match status" value="1"/>
</dbReference>
<comment type="caution">
    <text evidence="12">Lacks conserved residue(s) required for the propagation of feature annotation.</text>
</comment>
<feature type="binding site" evidence="12">
    <location>
        <position position="122"/>
    </location>
    <ligand>
        <name>Zn(2+)</name>
        <dbReference type="ChEBI" id="CHEBI:29105"/>
        <note>catalytic</note>
    </ligand>
</feature>
<dbReference type="Pfam" id="PF01400">
    <property type="entry name" value="Astacin"/>
    <property type="match status" value="1"/>
</dbReference>
<dbReference type="PANTHER" id="PTHR10127:SF780">
    <property type="entry name" value="METALLOENDOPEPTIDASE"/>
    <property type="match status" value="1"/>
</dbReference>
<comment type="cofactor">
    <cofactor evidence="12 13">
        <name>Zn(2+)</name>
        <dbReference type="ChEBI" id="CHEBI:29105"/>
    </cofactor>
    <text evidence="12 13">Binds 1 zinc ion per subunit.</text>
</comment>
<keyword evidence="8 12" id="KW-0482">Metalloprotease</keyword>
<keyword evidence="6 12" id="KW-0378">Hydrolase</keyword>
<evidence type="ECO:0000256" key="8">
    <source>
        <dbReference type="ARBA" id="ARBA00023049"/>
    </source>
</evidence>
<dbReference type="GO" id="GO:0006508">
    <property type="term" value="P:proteolysis"/>
    <property type="evidence" value="ECO:0007669"/>
    <property type="project" value="UniProtKB-KW"/>
</dbReference>
<evidence type="ECO:0000256" key="10">
    <source>
        <dbReference type="ARBA" id="ARBA00023180"/>
    </source>
</evidence>
<evidence type="ECO:0000256" key="5">
    <source>
        <dbReference type="ARBA" id="ARBA00022729"/>
    </source>
</evidence>
<keyword evidence="7 12" id="KW-0862">Zinc</keyword>
<feature type="binding site" evidence="12">
    <location>
        <position position="132"/>
    </location>
    <ligand>
        <name>Zn(2+)</name>
        <dbReference type="ChEBI" id="CHEBI:29105"/>
        <note>catalytic</note>
    </ligand>
</feature>
<evidence type="ECO:0000256" key="13">
    <source>
        <dbReference type="RuleBase" id="RU361183"/>
    </source>
</evidence>
<dbReference type="PANTHER" id="PTHR10127">
    <property type="entry name" value="DISCOIDIN, CUB, EGF, LAMININ , AND ZINC METALLOPROTEASE DOMAIN CONTAINING"/>
    <property type="match status" value="1"/>
</dbReference>
<dbReference type="InterPro" id="IPR000742">
    <property type="entry name" value="EGF"/>
</dbReference>
<keyword evidence="3 12" id="KW-0645">Protease</keyword>
<keyword evidence="4 12" id="KW-0479">Metal-binding</keyword>
<feature type="domain" description="Peptidase M12A" evidence="14">
    <location>
        <begin position="33"/>
        <end position="226"/>
    </location>
</feature>
<keyword evidence="9" id="KW-1015">Disulfide bond</keyword>
<evidence type="ECO:0000313" key="15">
    <source>
        <dbReference type="Proteomes" id="UP000038045"/>
    </source>
</evidence>
<comment type="subcellular location">
    <subcellularLocation>
        <location evidence="1 11">Secreted</location>
    </subcellularLocation>
</comment>
<dbReference type="PROSITE" id="PS51864">
    <property type="entry name" value="ASTACIN"/>
    <property type="match status" value="1"/>
</dbReference>
<dbReference type="SMART" id="SM00235">
    <property type="entry name" value="ZnMc"/>
    <property type="match status" value="1"/>
</dbReference>